<accession>A0A2K9LL48</accession>
<evidence type="ECO:0000313" key="4">
    <source>
        <dbReference type="Proteomes" id="UP000235116"/>
    </source>
</evidence>
<evidence type="ECO:0000256" key="1">
    <source>
        <dbReference type="SAM" id="Coils"/>
    </source>
</evidence>
<name>A0A2K9LL48_9GAMM</name>
<dbReference type="AlphaFoldDB" id="A0A2K9LL48"/>
<keyword evidence="4" id="KW-1185">Reference proteome</keyword>
<sequence length="482" mass="54758">MRDAAYSSEAIVFFEDGVVSKEMTYSEFEAILDGVVGMDDFAGDTLKAAFVVVNGRLKVTAAVLFRIGFDRQGYADRSWNLPLRHLADTGGSGPDLGAGAIKLACKSQCSVSWHSSSLWDPDMSPKSNTFVRLRDAIAENRMCLPSSGEPDPPLIQPQSQSVPPNWGMPNQQQRAAPPQQDWRRNDEALINAGWDSDDPGLTESQLAALESEHRNKIAALIKQQRLHIQTQKNEAQQELQKTRQSLEKELELARQEVHRLRSEHESLHAQNIALREQNEAQRKQMESMKRSRDLELKNAQQSEKAEVAALRKQYEEVLQQRIQEETAKLKEDIELRNMELMYRHDVAKQLREELTQLRKDKIRLVHEGGDKFLERLEALGVSFIAFHPGAGHVSILLSDMPSYMENPIAYAADKCLVSEEHYRKWLNHYQKPECQAPLTNDKTCSCRISRVDVPSQFLVGQSDRCDKHKPRTLGDNVVNLRV</sequence>
<dbReference type="EMBL" id="CP022684">
    <property type="protein sequence ID" value="AUM11504.1"/>
    <property type="molecule type" value="Genomic_DNA"/>
</dbReference>
<gene>
    <name evidence="3" type="ORF">Kalk_03295</name>
</gene>
<dbReference type="OrthoDB" id="6189582at2"/>
<evidence type="ECO:0000256" key="2">
    <source>
        <dbReference type="SAM" id="MobiDB-lite"/>
    </source>
</evidence>
<feature type="compositionally biased region" description="Low complexity" evidence="2">
    <location>
        <begin position="171"/>
        <end position="180"/>
    </location>
</feature>
<dbReference type="KEGG" id="kak:Kalk_03295"/>
<reference evidence="4" key="1">
    <citation type="submission" date="2017-08" db="EMBL/GenBank/DDBJ databases">
        <title>Direct submision.</title>
        <authorList>
            <person name="Kim S.-J."/>
            <person name="Rhee S.-K."/>
        </authorList>
    </citation>
    <scope>NUCLEOTIDE SEQUENCE [LARGE SCALE GENOMIC DNA]</scope>
    <source>
        <strain evidence="4">GI5</strain>
    </source>
</reference>
<proteinExistence type="predicted"/>
<protein>
    <recommendedName>
        <fullName evidence="5">Chromosome partitioning protein ParA</fullName>
    </recommendedName>
</protein>
<feature type="region of interest" description="Disordered" evidence="2">
    <location>
        <begin position="142"/>
        <end position="181"/>
    </location>
</feature>
<dbReference type="RefSeq" id="WP_101892844.1">
    <property type="nucleotide sequence ID" value="NZ_CP022684.1"/>
</dbReference>
<organism evidence="3 4">
    <name type="scientific">Ketobacter alkanivorans</name>
    <dbReference type="NCBI Taxonomy" id="1917421"/>
    <lineage>
        <taxon>Bacteria</taxon>
        <taxon>Pseudomonadati</taxon>
        <taxon>Pseudomonadota</taxon>
        <taxon>Gammaproteobacteria</taxon>
        <taxon>Pseudomonadales</taxon>
        <taxon>Ketobacteraceae</taxon>
        <taxon>Ketobacter</taxon>
    </lineage>
</organism>
<evidence type="ECO:0000313" key="3">
    <source>
        <dbReference type="EMBL" id="AUM11504.1"/>
    </source>
</evidence>
<evidence type="ECO:0008006" key="5">
    <source>
        <dbReference type="Google" id="ProtNLM"/>
    </source>
</evidence>
<keyword evidence="1" id="KW-0175">Coiled coil</keyword>
<feature type="coiled-coil region" evidence="1">
    <location>
        <begin position="225"/>
        <end position="367"/>
    </location>
</feature>
<dbReference type="Proteomes" id="UP000235116">
    <property type="component" value="Chromosome"/>
</dbReference>